<dbReference type="PANTHER" id="PTHR12299:SF17">
    <property type="entry name" value="AT19571P-RELATED"/>
    <property type="match status" value="1"/>
</dbReference>
<evidence type="ECO:0000313" key="4">
    <source>
        <dbReference type="Proteomes" id="UP001281761"/>
    </source>
</evidence>
<dbReference type="Proteomes" id="UP001281761">
    <property type="component" value="Unassembled WGS sequence"/>
</dbReference>
<feature type="compositionally biased region" description="Basic and acidic residues" evidence="1">
    <location>
        <begin position="190"/>
        <end position="199"/>
    </location>
</feature>
<dbReference type="InterPro" id="IPR039764">
    <property type="entry name" value="HABP4/SERBP1-like"/>
</dbReference>
<dbReference type="EMBL" id="JARBJD010000072">
    <property type="protein sequence ID" value="KAK2954978.1"/>
    <property type="molecule type" value="Genomic_DNA"/>
</dbReference>
<evidence type="ECO:0000313" key="3">
    <source>
        <dbReference type="EMBL" id="KAK2954978.1"/>
    </source>
</evidence>
<comment type="caution">
    <text evidence="3">The sequence shown here is derived from an EMBL/GenBank/DDBJ whole genome shotgun (WGS) entry which is preliminary data.</text>
</comment>
<name>A0ABQ9XU31_9EUKA</name>
<proteinExistence type="predicted"/>
<feature type="region of interest" description="Disordered" evidence="1">
    <location>
        <begin position="212"/>
        <end position="262"/>
    </location>
</feature>
<accession>A0ABQ9XU31</accession>
<feature type="region of interest" description="Disordered" evidence="1">
    <location>
        <begin position="1"/>
        <end position="134"/>
    </location>
</feature>
<keyword evidence="4" id="KW-1185">Reference proteome</keyword>
<feature type="compositionally biased region" description="Basic and acidic residues" evidence="1">
    <location>
        <begin position="119"/>
        <end position="134"/>
    </location>
</feature>
<feature type="compositionally biased region" description="Low complexity" evidence="1">
    <location>
        <begin position="41"/>
        <end position="52"/>
    </location>
</feature>
<gene>
    <name evidence="3" type="ORF">BLNAU_10118</name>
</gene>
<feature type="compositionally biased region" description="Basic and acidic residues" evidence="1">
    <location>
        <begin position="66"/>
        <end position="106"/>
    </location>
</feature>
<feature type="compositionally biased region" description="Basic and acidic residues" evidence="1">
    <location>
        <begin position="28"/>
        <end position="39"/>
    </location>
</feature>
<dbReference type="Pfam" id="PF04774">
    <property type="entry name" value="HABP4_PAI-RBP1"/>
    <property type="match status" value="1"/>
</dbReference>
<evidence type="ECO:0000256" key="1">
    <source>
        <dbReference type="SAM" id="MobiDB-lite"/>
    </source>
</evidence>
<dbReference type="Gene3D" id="6.10.140.1040">
    <property type="match status" value="1"/>
</dbReference>
<feature type="domain" description="Hyaluronan/mRNA-binding protein" evidence="2">
    <location>
        <begin position="69"/>
        <end position="169"/>
    </location>
</feature>
<dbReference type="SMART" id="SM01233">
    <property type="entry name" value="HABP4_PAI-RBP1"/>
    <property type="match status" value="1"/>
</dbReference>
<dbReference type="PANTHER" id="PTHR12299">
    <property type="entry name" value="HYALURONIC ACID-BINDING PROTEIN 4"/>
    <property type="match status" value="1"/>
</dbReference>
<reference evidence="3 4" key="1">
    <citation type="journal article" date="2022" name="bioRxiv">
        <title>Genomics of Preaxostyla Flagellates Illuminates Evolutionary Transitions and the Path Towards Mitochondrial Loss.</title>
        <authorList>
            <person name="Novak L.V.F."/>
            <person name="Treitli S.C."/>
            <person name="Pyrih J."/>
            <person name="Halakuc P."/>
            <person name="Pipaliya S.V."/>
            <person name="Vacek V."/>
            <person name="Brzon O."/>
            <person name="Soukal P."/>
            <person name="Eme L."/>
            <person name="Dacks J.B."/>
            <person name="Karnkowska A."/>
            <person name="Elias M."/>
            <person name="Hampl V."/>
        </authorList>
    </citation>
    <scope>NUCLEOTIDE SEQUENCE [LARGE SCALE GENOMIC DNA]</scope>
    <source>
        <strain evidence="3">NAU3</strain>
        <tissue evidence="3">Gut</tissue>
    </source>
</reference>
<dbReference type="InterPro" id="IPR006861">
    <property type="entry name" value="HABP4_PAIRBP1-bd"/>
</dbReference>
<organism evidence="3 4">
    <name type="scientific">Blattamonas nauphoetae</name>
    <dbReference type="NCBI Taxonomy" id="2049346"/>
    <lineage>
        <taxon>Eukaryota</taxon>
        <taxon>Metamonada</taxon>
        <taxon>Preaxostyla</taxon>
        <taxon>Oxymonadida</taxon>
        <taxon>Blattamonas</taxon>
    </lineage>
</organism>
<feature type="region of interest" description="Disordered" evidence="1">
    <location>
        <begin position="156"/>
        <end position="199"/>
    </location>
</feature>
<feature type="compositionally biased region" description="Basic and acidic residues" evidence="1">
    <location>
        <begin position="221"/>
        <end position="242"/>
    </location>
</feature>
<evidence type="ECO:0000259" key="2">
    <source>
        <dbReference type="SMART" id="SM01233"/>
    </source>
</evidence>
<feature type="compositionally biased region" description="Basic and acidic residues" evidence="1">
    <location>
        <begin position="158"/>
        <end position="174"/>
    </location>
</feature>
<sequence length="262" mass="29133">MSFKGGNLFNELDIEDEAHTSAKKKQKQEKTKLALKDQKPSSQAQTTSAQSSNHKKHAYVPVVDTSRPEKRVYDRKSGTGRGKEVSKSGHLGAGKEIEEETVKEAISEVVDGVAPAPEETPKPTEEKVEEVKEEKVAPIKTKTLQEYEEELNAQKIQLEMRKPRKAGEGDDTLKGFKLIDQPKPAQKTVEPTKQETKKAAAVDNSIFFEKMAEANRGNRYRGGDRGDRGDRGRKYENRDRHNQGAPKTAAPLHQGEAAFPSL</sequence>
<protein>
    <recommendedName>
        <fullName evidence="2">Hyaluronan/mRNA-binding protein domain-containing protein</fullName>
    </recommendedName>
</protein>